<dbReference type="InterPro" id="IPR036890">
    <property type="entry name" value="HATPase_C_sf"/>
</dbReference>
<dbReference type="PANTHER" id="PTHR35526:SF6">
    <property type="entry name" value="SLR1861 PROTEIN"/>
    <property type="match status" value="1"/>
</dbReference>
<keyword evidence="1" id="KW-0808">Transferase</keyword>
<name>A0ABW2XVZ3_9ACTN</name>
<keyword evidence="3" id="KW-0067">ATP-binding</keyword>
<evidence type="ECO:0000256" key="1">
    <source>
        <dbReference type="ARBA" id="ARBA00022527"/>
    </source>
</evidence>
<sequence>MRSRVRPAREIRIPASLTCLERVAEFVLSLGRDEDLPSDSVYRLRLATDEIVTNIIMHGYRERGGDIELRACADRAVIGVRVEDQAPPFDPGERLAAAVPPDLPLADREIGGLGLLLAARSLDDLRYEFVDGRNRNTLLIRRSRPKAW</sequence>
<dbReference type="CDD" id="cd16936">
    <property type="entry name" value="HATPase_RsbW-like"/>
    <property type="match status" value="1"/>
</dbReference>
<accession>A0ABW2XVZ3</accession>
<reference evidence="4" key="1">
    <citation type="journal article" date="2019" name="Int. J. Syst. Evol. Microbiol.">
        <title>The Global Catalogue of Microorganisms (GCM) 10K type strain sequencing project: providing services to taxonomists for standard genome sequencing and annotation.</title>
        <authorList>
            <consortium name="The Broad Institute Genomics Platform"/>
            <consortium name="The Broad Institute Genome Sequencing Center for Infectious Disease"/>
            <person name="Wu L."/>
            <person name="Ma J."/>
        </authorList>
    </citation>
    <scope>NUCLEOTIDE SEQUENCE [LARGE SCALE GENOMIC DNA]</scope>
    <source>
        <strain evidence="4">JCM 9371</strain>
    </source>
</reference>
<dbReference type="Gene3D" id="3.30.565.10">
    <property type="entry name" value="Histidine kinase-like ATPase, C-terminal domain"/>
    <property type="match status" value="1"/>
</dbReference>
<dbReference type="SUPFAM" id="SSF55874">
    <property type="entry name" value="ATPase domain of HSP90 chaperone/DNA topoisomerase II/histidine kinase"/>
    <property type="match status" value="1"/>
</dbReference>
<dbReference type="Proteomes" id="UP001597063">
    <property type="component" value="Unassembled WGS sequence"/>
</dbReference>
<keyword evidence="4" id="KW-1185">Reference proteome</keyword>
<dbReference type="PANTHER" id="PTHR35526">
    <property type="entry name" value="ANTI-SIGMA-F FACTOR RSBW-RELATED"/>
    <property type="match status" value="1"/>
</dbReference>
<comment type="caution">
    <text evidence="3">The sequence shown here is derived from an EMBL/GenBank/DDBJ whole genome shotgun (WGS) entry which is preliminary data.</text>
</comment>
<dbReference type="Pfam" id="PF13581">
    <property type="entry name" value="HATPase_c_2"/>
    <property type="match status" value="1"/>
</dbReference>
<dbReference type="InterPro" id="IPR050267">
    <property type="entry name" value="Anti-sigma-factor_SerPK"/>
</dbReference>
<keyword evidence="3" id="KW-0547">Nucleotide-binding</keyword>
<dbReference type="GO" id="GO:0005524">
    <property type="term" value="F:ATP binding"/>
    <property type="evidence" value="ECO:0007669"/>
    <property type="project" value="UniProtKB-KW"/>
</dbReference>
<dbReference type="InterPro" id="IPR003594">
    <property type="entry name" value="HATPase_dom"/>
</dbReference>
<gene>
    <name evidence="3" type="ORF">ACFQZM_29670</name>
</gene>
<evidence type="ECO:0000313" key="3">
    <source>
        <dbReference type="EMBL" id="MFD0688695.1"/>
    </source>
</evidence>
<evidence type="ECO:0000313" key="4">
    <source>
        <dbReference type="Proteomes" id="UP001597063"/>
    </source>
</evidence>
<proteinExistence type="predicted"/>
<dbReference type="EMBL" id="JBHTGP010000015">
    <property type="protein sequence ID" value="MFD0688695.1"/>
    <property type="molecule type" value="Genomic_DNA"/>
</dbReference>
<protein>
    <submittedName>
        <fullName evidence="3">ATP-binding protein</fullName>
    </submittedName>
</protein>
<feature type="domain" description="Histidine kinase/HSP90-like ATPase" evidence="2">
    <location>
        <begin position="13"/>
        <end position="138"/>
    </location>
</feature>
<keyword evidence="1" id="KW-0418">Kinase</keyword>
<dbReference type="RefSeq" id="WP_131755110.1">
    <property type="nucleotide sequence ID" value="NZ_CAACUY010000003.1"/>
</dbReference>
<organism evidence="3 4">
    <name type="scientific">Actinomadura fibrosa</name>
    <dbReference type="NCBI Taxonomy" id="111802"/>
    <lineage>
        <taxon>Bacteria</taxon>
        <taxon>Bacillati</taxon>
        <taxon>Actinomycetota</taxon>
        <taxon>Actinomycetes</taxon>
        <taxon>Streptosporangiales</taxon>
        <taxon>Thermomonosporaceae</taxon>
        <taxon>Actinomadura</taxon>
    </lineage>
</organism>
<keyword evidence="1" id="KW-0723">Serine/threonine-protein kinase</keyword>
<evidence type="ECO:0000259" key="2">
    <source>
        <dbReference type="Pfam" id="PF13581"/>
    </source>
</evidence>